<organism evidence="2 3">
    <name type="scientific">Clostridium symbiosum (strain WAL-14163)</name>
    <dbReference type="NCBI Taxonomy" id="742740"/>
    <lineage>
        <taxon>Bacteria</taxon>
        <taxon>Bacillati</taxon>
        <taxon>Bacillota</taxon>
        <taxon>Clostridia</taxon>
        <taxon>Lachnospirales</taxon>
        <taxon>Lachnospiraceae</taxon>
        <taxon>Otoolea</taxon>
    </lineage>
</organism>
<evidence type="ECO:0000259" key="1">
    <source>
        <dbReference type="SMART" id="SM00857"/>
    </source>
</evidence>
<protein>
    <recommendedName>
        <fullName evidence="1">Resolvase/invertase-type recombinase catalytic domain-containing protein</fullName>
    </recommendedName>
</protein>
<dbReference type="SUPFAM" id="SSF53041">
    <property type="entry name" value="Resolvase-like"/>
    <property type="match status" value="1"/>
</dbReference>
<feature type="domain" description="Resolvase/invertase-type recombinase catalytic" evidence="1">
    <location>
        <begin position="10"/>
        <end position="135"/>
    </location>
</feature>
<dbReference type="Pfam" id="PF00239">
    <property type="entry name" value="Resolvase"/>
    <property type="match status" value="1"/>
</dbReference>
<dbReference type="eggNOG" id="ENOG50345BX">
    <property type="taxonomic scope" value="Bacteria"/>
</dbReference>
<dbReference type="GO" id="GO:0003677">
    <property type="term" value="F:DNA binding"/>
    <property type="evidence" value="ECO:0007669"/>
    <property type="project" value="InterPro"/>
</dbReference>
<accession>E7GJV1</accession>
<dbReference type="InterPro" id="IPR006119">
    <property type="entry name" value="Resolv_N"/>
</dbReference>
<evidence type="ECO:0000313" key="2">
    <source>
        <dbReference type="EMBL" id="EGA94845.1"/>
    </source>
</evidence>
<dbReference type="InterPro" id="IPR036162">
    <property type="entry name" value="Resolvase-like_N_sf"/>
</dbReference>
<dbReference type="Proteomes" id="UP000002970">
    <property type="component" value="Unassembled WGS sequence"/>
</dbReference>
<name>E7GJV1_CLOS6</name>
<dbReference type="SMART" id="SM00857">
    <property type="entry name" value="Resolvase"/>
    <property type="match status" value="1"/>
</dbReference>
<proteinExistence type="predicted"/>
<keyword evidence="3" id="KW-1185">Reference proteome</keyword>
<evidence type="ECO:0000313" key="3">
    <source>
        <dbReference type="Proteomes" id="UP000002970"/>
    </source>
</evidence>
<dbReference type="RefSeq" id="WP_003499420.1">
    <property type="nucleotide sequence ID" value="NZ_GL834306.1"/>
</dbReference>
<dbReference type="AlphaFoldDB" id="E7GJV1"/>
<dbReference type="GO" id="GO:0000150">
    <property type="term" value="F:DNA strand exchange activity"/>
    <property type="evidence" value="ECO:0007669"/>
    <property type="project" value="InterPro"/>
</dbReference>
<gene>
    <name evidence="2" type="ORF">HMPREF9474_01194</name>
</gene>
<dbReference type="STRING" id="1512.GCA_900049235_01305"/>
<comment type="caution">
    <text evidence="2">The sequence shown here is derived from an EMBL/GenBank/DDBJ whole genome shotgun (WGS) entry which is preliminary data.</text>
</comment>
<reference evidence="2 3" key="1">
    <citation type="submission" date="2010-12" db="EMBL/GenBank/DDBJ databases">
        <title>The Genome Sequence of Clostridium symbiosum strain WAL-14163.</title>
        <authorList>
            <person name="Earl A."/>
            <person name="Ward D."/>
            <person name="Feldgarden M."/>
            <person name="Gevers D."/>
            <person name="Finegold S.M."/>
            <person name="Summanen P.H."/>
            <person name="Molitoris D.R."/>
            <person name="Vaisanen M.L."/>
            <person name="Daigneault M."/>
            <person name="Young S.K."/>
            <person name="Zeng Q."/>
            <person name="Gargeya S."/>
            <person name="Fitzgerald M."/>
            <person name="Haas B."/>
            <person name="Abouelleil A."/>
            <person name="Alvarado L."/>
            <person name="Arachchi H.M."/>
            <person name="Berlin A."/>
            <person name="Brown A."/>
            <person name="Chapman S.B."/>
            <person name="Chen Z."/>
            <person name="Dunbar C."/>
            <person name="Freedman E."/>
            <person name="Gearin G."/>
            <person name="Gellesch M."/>
            <person name="Goldberg J."/>
            <person name="Griggs A."/>
            <person name="Gujja S."/>
            <person name="Heilman E."/>
            <person name="Heiman D."/>
            <person name="Howarth C."/>
            <person name="Larson L."/>
            <person name="Lui A."/>
            <person name="MacDonald P.J.P."/>
            <person name="Mehta T."/>
            <person name="Montmayeur A."/>
            <person name="Murphy C."/>
            <person name="Neiman D."/>
            <person name="Pearson M."/>
            <person name="Priest M."/>
            <person name="Roberts A."/>
            <person name="Saif S."/>
            <person name="Shea T."/>
            <person name="Shenoy N."/>
            <person name="Sisk P."/>
            <person name="Stolte C."/>
            <person name="Sykes S."/>
            <person name="White J."/>
            <person name="Yandava C."/>
            <person name="Nusbaum C."/>
            <person name="Birren B."/>
        </authorList>
    </citation>
    <scope>NUCLEOTIDE SEQUENCE [LARGE SCALE GENOMIC DNA]</scope>
    <source>
        <strain evidence="2 3">WAL-14163</strain>
    </source>
</reference>
<sequence>MVVSGRINRVGFYARMNYTRRNYSQYLPIAEELLNKRFGEKNWDMKVFYEIASGVNPGREQFIRLKAEIESGKIDTVATIKATTIARDWQQFVGFMELCEKHSVPVICVDDSEDAQGQYDVIRQFRQEYFGEGGRA</sequence>
<dbReference type="HOGENOM" id="CLU_1872778_0_0_9"/>
<dbReference type="EMBL" id="ADLQ01000032">
    <property type="protein sequence ID" value="EGA94845.1"/>
    <property type="molecule type" value="Genomic_DNA"/>
</dbReference>
<dbReference type="Gene3D" id="3.40.50.1390">
    <property type="entry name" value="Resolvase, N-terminal catalytic domain"/>
    <property type="match status" value="1"/>
</dbReference>